<protein>
    <submittedName>
        <fullName evidence="3">Uncharacterized protein</fullName>
    </submittedName>
</protein>
<dbReference type="Proteomes" id="UP000664073">
    <property type="component" value="Unassembled WGS sequence"/>
</dbReference>
<accession>A0A939HNF6</accession>
<evidence type="ECO:0000313" key="4">
    <source>
        <dbReference type="Proteomes" id="UP000664073"/>
    </source>
</evidence>
<dbReference type="AlphaFoldDB" id="A0A939HNF6"/>
<keyword evidence="1" id="KW-0472">Membrane</keyword>
<keyword evidence="1" id="KW-1133">Transmembrane helix</keyword>
<keyword evidence="4" id="KW-1185">Reference proteome</keyword>
<comment type="caution">
    <text evidence="3">The sequence shown here is derived from an EMBL/GenBank/DDBJ whole genome shotgun (WGS) entry which is preliminary data.</text>
</comment>
<evidence type="ECO:0000256" key="1">
    <source>
        <dbReference type="SAM" id="Phobius"/>
    </source>
</evidence>
<feature type="transmembrane region" description="Helical" evidence="1">
    <location>
        <begin position="84"/>
        <end position="105"/>
    </location>
</feature>
<feature type="chain" id="PRO_5036929750" evidence="2">
    <location>
        <begin position="31"/>
        <end position="130"/>
    </location>
</feature>
<reference evidence="3" key="1">
    <citation type="submission" date="2021-03" db="EMBL/GenBank/DDBJ databases">
        <title>The complete genome sequence of Acetobacter sp. TBRC 12339.</title>
        <authorList>
            <person name="Charoenyingcharoen P."/>
            <person name="Yukphan P."/>
        </authorList>
    </citation>
    <scope>NUCLEOTIDE SEQUENCE</scope>
    <source>
        <strain evidence="3">TBRC 12339</strain>
    </source>
</reference>
<gene>
    <name evidence="3" type="ORF">J2D77_14080</name>
</gene>
<keyword evidence="2" id="KW-0732">Signal</keyword>
<evidence type="ECO:0000256" key="2">
    <source>
        <dbReference type="SAM" id="SignalP"/>
    </source>
</evidence>
<dbReference type="EMBL" id="JAFVMH010000008">
    <property type="protein sequence ID" value="MBO1326280.1"/>
    <property type="molecule type" value="Genomic_DNA"/>
</dbReference>
<dbReference type="RefSeq" id="WP_207846946.1">
    <property type="nucleotide sequence ID" value="NZ_JAFVMH010000008.1"/>
</dbReference>
<name>A0A939HNF6_9PROT</name>
<organism evidence="3 4">
    <name type="scientific">Acetobacter garciniae</name>
    <dbReference type="NCBI Taxonomy" id="2817435"/>
    <lineage>
        <taxon>Bacteria</taxon>
        <taxon>Pseudomonadati</taxon>
        <taxon>Pseudomonadota</taxon>
        <taxon>Alphaproteobacteria</taxon>
        <taxon>Acetobacterales</taxon>
        <taxon>Acetobacteraceae</taxon>
        <taxon>Acetobacter</taxon>
    </lineage>
</organism>
<proteinExistence type="predicted"/>
<keyword evidence="1" id="KW-0812">Transmembrane</keyword>
<evidence type="ECO:0000313" key="3">
    <source>
        <dbReference type="EMBL" id="MBO1326280.1"/>
    </source>
</evidence>
<sequence length="130" mass="13752">MKSNAKTVLAVSAVAVASFALPLIPVSAHAQAIDTITQQATSHVNNAWGYLLNSVCWIVGGGLLLSSIWGLYQKHRNNSGMNASMGKIVAGALCGAILVGFPFYVKTASFTIWDATSTVTGEQKMMTFDK</sequence>
<feature type="transmembrane region" description="Helical" evidence="1">
    <location>
        <begin position="48"/>
        <end position="72"/>
    </location>
</feature>
<feature type="signal peptide" evidence="2">
    <location>
        <begin position="1"/>
        <end position="30"/>
    </location>
</feature>